<comment type="caution">
    <text evidence="7">The sequence shown here is derived from an EMBL/GenBank/DDBJ whole genome shotgun (WGS) entry which is preliminary data.</text>
</comment>
<gene>
    <name evidence="7" type="ORF">M992_2635</name>
</gene>
<evidence type="ECO:0000256" key="6">
    <source>
        <dbReference type="RuleBase" id="RU004379"/>
    </source>
</evidence>
<keyword evidence="4 6" id="KW-1133">Transmembrane helix</keyword>
<evidence type="ECO:0000256" key="1">
    <source>
        <dbReference type="ARBA" id="ARBA00004141"/>
    </source>
</evidence>
<dbReference type="CDD" id="cd10432">
    <property type="entry name" value="BI-1-like_bacterial"/>
    <property type="match status" value="1"/>
</dbReference>
<dbReference type="RefSeq" id="WP_047255702.1">
    <property type="nucleotide sequence ID" value="NZ_CAWMUS010000026.1"/>
</dbReference>
<keyword evidence="5 6" id="KW-0472">Membrane</keyword>
<dbReference type="PANTHER" id="PTHR23291:SF50">
    <property type="entry name" value="PROTEIN LIFEGUARD 4"/>
    <property type="match status" value="1"/>
</dbReference>
<dbReference type="AlphaFoldDB" id="A0A0N0I9S8"/>
<dbReference type="PANTHER" id="PTHR23291">
    <property type="entry name" value="BAX INHIBITOR-RELATED"/>
    <property type="match status" value="1"/>
</dbReference>
<feature type="transmembrane region" description="Helical" evidence="6">
    <location>
        <begin position="28"/>
        <end position="47"/>
    </location>
</feature>
<proteinExistence type="inferred from homology"/>
<keyword evidence="3 6" id="KW-0812">Transmembrane</keyword>
<feature type="transmembrane region" description="Helical" evidence="6">
    <location>
        <begin position="210"/>
        <end position="233"/>
    </location>
</feature>
<dbReference type="Pfam" id="PF01027">
    <property type="entry name" value="Bax1-I"/>
    <property type="match status" value="1"/>
</dbReference>
<evidence type="ECO:0000256" key="2">
    <source>
        <dbReference type="ARBA" id="ARBA00010350"/>
    </source>
</evidence>
<sequence>MDRFNQRSGNDSLVQRANAGIQAYMAQVYGWMTVGLLLTAFVAWYSISSGLYYTIATNNILFFGLIIAEFGLVLGLSFLLPKLNGMAATGMFMLYSVLTGLTISVIIAAYTPVSVASTFFITAAMFGALSVYGYTTKRSLTGMGNFLFMALIGLVIASLVNIWLQSPAMYWIVTYAGVLIFAGLTAYDTQKLKEMGAQIDENDKEMMRKSSILGALTLYLDFINLFLMLLRIFGDRR</sequence>
<keyword evidence="8" id="KW-1185">Reference proteome</keyword>
<dbReference type="OrthoDB" id="9793828at2"/>
<dbReference type="EMBL" id="LGAA01000026">
    <property type="protein sequence ID" value="KPD02091.1"/>
    <property type="molecule type" value="Genomic_DNA"/>
</dbReference>
<dbReference type="InterPro" id="IPR006214">
    <property type="entry name" value="Bax_inhibitor_1-related"/>
</dbReference>
<feature type="transmembrane region" description="Helical" evidence="6">
    <location>
        <begin position="170"/>
        <end position="189"/>
    </location>
</feature>
<dbReference type="GeneID" id="79716421"/>
<evidence type="ECO:0000256" key="3">
    <source>
        <dbReference type="ARBA" id="ARBA00022692"/>
    </source>
</evidence>
<dbReference type="GO" id="GO:0005886">
    <property type="term" value="C:plasma membrane"/>
    <property type="evidence" value="ECO:0007669"/>
    <property type="project" value="TreeGrafter"/>
</dbReference>
<feature type="transmembrane region" description="Helical" evidence="6">
    <location>
        <begin position="146"/>
        <end position="164"/>
    </location>
</feature>
<protein>
    <submittedName>
        <fullName evidence="7">Putative membrane protein</fullName>
    </submittedName>
</protein>
<evidence type="ECO:0000313" key="7">
    <source>
        <dbReference type="EMBL" id="KPD02091.1"/>
    </source>
</evidence>
<accession>A0A0N0I9S8</accession>
<feature type="transmembrane region" description="Helical" evidence="6">
    <location>
        <begin position="92"/>
        <end position="110"/>
    </location>
</feature>
<evidence type="ECO:0000313" key="8">
    <source>
        <dbReference type="Proteomes" id="UP000053226"/>
    </source>
</evidence>
<dbReference type="Proteomes" id="UP000053226">
    <property type="component" value="Unassembled WGS sequence"/>
</dbReference>
<reference evidence="7 8" key="1">
    <citation type="submission" date="2015-07" db="EMBL/GenBank/DDBJ databases">
        <title>ATOL: Assembling a taxonomically balanced genome-scale reconstruction of the evolutionary history of the Enterobacteriaceae.</title>
        <authorList>
            <person name="Plunkett G.III."/>
            <person name="Neeno-Eckwall E.C."/>
            <person name="Glasner J.D."/>
            <person name="Perna N.T."/>
        </authorList>
    </citation>
    <scope>NUCLEOTIDE SEQUENCE [LARGE SCALE GENOMIC DNA]</scope>
    <source>
        <strain evidence="7 8">ATCC 35017</strain>
    </source>
</reference>
<evidence type="ECO:0000256" key="4">
    <source>
        <dbReference type="ARBA" id="ARBA00022989"/>
    </source>
</evidence>
<comment type="similarity">
    <text evidence="2 6">Belongs to the BI1 family.</text>
</comment>
<name>A0A0N0I9S8_9GAMM</name>
<feature type="transmembrane region" description="Helical" evidence="6">
    <location>
        <begin position="59"/>
        <end position="80"/>
    </location>
</feature>
<comment type="subcellular location">
    <subcellularLocation>
        <location evidence="1">Membrane</location>
        <topology evidence="1">Multi-pass membrane protein</topology>
    </subcellularLocation>
</comment>
<organism evidence="7 8">
    <name type="scientific">Moellerella wisconsensis ATCC 35017</name>
    <dbReference type="NCBI Taxonomy" id="1354267"/>
    <lineage>
        <taxon>Bacteria</taxon>
        <taxon>Pseudomonadati</taxon>
        <taxon>Pseudomonadota</taxon>
        <taxon>Gammaproteobacteria</taxon>
        <taxon>Enterobacterales</taxon>
        <taxon>Morganellaceae</taxon>
        <taxon>Moellerella</taxon>
    </lineage>
</organism>
<evidence type="ECO:0000256" key="5">
    <source>
        <dbReference type="ARBA" id="ARBA00023136"/>
    </source>
</evidence>
<feature type="transmembrane region" description="Helical" evidence="6">
    <location>
        <begin position="116"/>
        <end position="134"/>
    </location>
</feature>